<dbReference type="OrthoDB" id="77911at2759"/>
<feature type="region of interest" description="Disordered" evidence="1">
    <location>
        <begin position="141"/>
        <end position="260"/>
    </location>
</feature>
<reference evidence="3 4" key="1">
    <citation type="journal article" date="2012" name="BMC Genomics">
        <title>Comparative genomics of the white-rot fungi, Phanerochaete carnosa and P. chrysosporium, to elucidate the genetic basis of the distinct wood types they colonize.</title>
        <authorList>
            <person name="Suzuki H."/>
            <person name="MacDonald J."/>
            <person name="Syed K."/>
            <person name="Salamov A."/>
            <person name="Hori C."/>
            <person name="Aerts A."/>
            <person name="Henrissat B."/>
            <person name="Wiebenga A."/>
            <person name="vanKuyk P.A."/>
            <person name="Barry K."/>
            <person name="Lindquist E."/>
            <person name="LaButti K."/>
            <person name="Lapidus A."/>
            <person name="Lucas S."/>
            <person name="Coutinho P."/>
            <person name="Gong Y."/>
            <person name="Samejima M."/>
            <person name="Mahadevan R."/>
            <person name="Abou-Zaid M."/>
            <person name="de Vries R.P."/>
            <person name="Igarashi K."/>
            <person name="Yadav J.S."/>
            <person name="Grigoriev I.V."/>
            <person name="Master E.R."/>
        </authorList>
    </citation>
    <scope>NUCLEOTIDE SEQUENCE [LARGE SCALE GENOMIC DNA]</scope>
    <source>
        <strain evidence="3 4">HHB-10118-sp</strain>
    </source>
</reference>
<protein>
    <recommendedName>
        <fullName evidence="2">Nucleoplasmin-like domain-containing protein</fullName>
    </recommendedName>
</protein>
<dbReference type="Gene3D" id="2.60.120.340">
    <property type="entry name" value="Nucleoplasmin core domain"/>
    <property type="match status" value="1"/>
</dbReference>
<feature type="compositionally biased region" description="Acidic residues" evidence="1">
    <location>
        <begin position="142"/>
        <end position="159"/>
    </location>
</feature>
<gene>
    <name evidence="3" type="ORF">PHACADRAFT_257436</name>
</gene>
<sequence length="260" mass="28988">MAVAIAIWSMIIQANDSVEFELPASVRITSVALGADLQDETERTTLRLVYIGMSDSQENDEEDEEPATEPIATVLCSLTPGKIEQAKIDLVLEGNETFVFEAIGKNTLYLSGNYIEQKPVNMPPDEDEIVDEEEEVFRLEDVSSDVEVEVDEMDEEDAPELLPPPSPPKAKAQKSNPKKRSLEEENTEPAAEQQLSKKQRKKSKKLEAEVSDAVPAVQPAQEKKQEHKHKHPEQKKAGDDGQQDEGTKKRKKNKGDKAKL</sequence>
<evidence type="ECO:0000256" key="1">
    <source>
        <dbReference type="SAM" id="MobiDB-lite"/>
    </source>
</evidence>
<dbReference type="HOGENOM" id="CLU_022297_3_0_1"/>
<organism evidence="3 4">
    <name type="scientific">Phanerochaete carnosa (strain HHB-10118-sp)</name>
    <name type="common">White-rot fungus</name>
    <name type="synonym">Peniophora carnosa</name>
    <dbReference type="NCBI Taxonomy" id="650164"/>
    <lineage>
        <taxon>Eukaryota</taxon>
        <taxon>Fungi</taxon>
        <taxon>Dikarya</taxon>
        <taxon>Basidiomycota</taxon>
        <taxon>Agaricomycotina</taxon>
        <taxon>Agaricomycetes</taxon>
        <taxon>Polyporales</taxon>
        <taxon>Phanerochaetaceae</taxon>
        <taxon>Phanerochaete</taxon>
    </lineage>
</organism>
<dbReference type="AlphaFoldDB" id="K5W4R2"/>
<dbReference type="Proteomes" id="UP000008370">
    <property type="component" value="Unassembled WGS sequence"/>
</dbReference>
<evidence type="ECO:0000313" key="4">
    <source>
        <dbReference type="Proteomes" id="UP000008370"/>
    </source>
</evidence>
<dbReference type="InParanoid" id="K5W4R2"/>
<evidence type="ECO:0000259" key="2">
    <source>
        <dbReference type="Pfam" id="PF17800"/>
    </source>
</evidence>
<evidence type="ECO:0000313" key="3">
    <source>
        <dbReference type="EMBL" id="EKM53929.1"/>
    </source>
</evidence>
<keyword evidence="4" id="KW-1185">Reference proteome</keyword>
<dbReference type="KEGG" id="pco:PHACADRAFT_257436"/>
<dbReference type="RefSeq" id="XP_007396639.1">
    <property type="nucleotide sequence ID" value="XM_007396577.1"/>
</dbReference>
<feature type="domain" description="Nucleoplasmin-like" evidence="2">
    <location>
        <begin position="7"/>
        <end position="115"/>
    </location>
</feature>
<dbReference type="EMBL" id="JH930473">
    <property type="protein sequence ID" value="EKM53929.1"/>
    <property type="molecule type" value="Genomic_DNA"/>
</dbReference>
<dbReference type="GeneID" id="18916852"/>
<dbReference type="STRING" id="650164.K5W4R2"/>
<dbReference type="InterPro" id="IPR041232">
    <property type="entry name" value="NPL"/>
</dbReference>
<proteinExistence type="predicted"/>
<dbReference type="Pfam" id="PF17800">
    <property type="entry name" value="NPL"/>
    <property type="match status" value="1"/>
</dbReference>
<name>K5W4R2_PHACS</name>
<accession>K5W4R2</accession>
<dbReference type="FunCoup" id="K5W4R2">
    <property type="interactions" value="33"/>
</dbReference>